<proteinExistence type="predicted"/>
<accession>A0ABV3U975</accession>
<keyword evidence="1" id="KW-0812">Transmembrane</keyword>
<dbReference type="Proteomes" id="UP001557485">
    <property type="component" value="Unassembled WGS sequence"/>
</dbReference>
<evidence type="ECO:0008006" key="4">
    <source>
        <dbReference type="Google" id="ProtNLM"/>
    </source>
</evidence>
<feature type="transmembrane region" description="Helical" evidence="1">
    <location>
        <begin position="48"/>
        <end position="66"/>
    </location>
</feature>
<organism evidence="2 3">
    <name type="scientific">Zhongshania guokunii</name>
    <dbReference type="NCBI Taxonomy" id="641783"/>
    <lineage>
        <taxon>Bacteria</taxon>
        <taxon>Pseudomonadati</taxon>
        <taxon>Pseudomonadota</taxon>
        <taxon>Gammaproteobacteria</taxon>
        <taxon>Cellvibrionales</taxon>
        <taxon>Spongiibacteraceae</taxon>
        <taxon>Zhongshania</taxon>
    </lineage>
</organism>
<sequence>MTTLDFLLLIFATPALIALVALIIMLYRGKSSMIFRFTKFGKLLILEKIFFILAGCGLILCFYAGAEVSLRWVPESFGIKTDVGDFVPLSALFAGAFSVFGGIALLSVSIEAVRTSILQKIKLEEFKLINDAHRFQSNILNTQMFRDELKTAIAKLESDNPQIKILRDGIVRSFEEEKRDSLNRVLSLIDN</sequence>
<feature type="transmembrane region" description="Helical" evidence="1">
    <location>
        <begin position="6"/>
        <end position="27"/>
    </location>
</feature>
<reference evidence="2 3" key="1">
    <citation type="journal article" date="2011" name="Int. J. Syst. Evol. Microbiol.">
        <title>Zhongshania antarctica gen. nov., sp. nov. and Zhongshania guokunii sp. nov., gammaproteobacteria respectively isolated from coastal attached (fast) ice and surface seawater of the Antarctic.</title>
        <authorList>
            <person name="Li H.J."/>
            <person name="Zhang X.Y."/>
            <person name="Chen C.X."/>
            <person name="Zhang Y.J."/>
            <person name="Gao Z.M."/>
            <person name="Yu Y."/>
            <person name="Chen X.L."/>
            <person name="Chen B."/>
            <person name="Zhang Y.Z."/>
        </authorList>
    </citation>
    <scope>NUCLEOTIDE SEQUENCE [LARGE SCALE GENOMIC DNA]</scope>
    <source>
        <strain evidence="2 3">ZS6-22T</strain>
    </source>
</reference>
<dbReference type="EMBL" id="JBFRYA010000017">
    <property type="protein sequence ID" value="MEX1670461.1"/>
    <property type="molecule type" value="Genomic_DNA"/>
</dbReference>
<feature type="transmembrane region" description="Helical" evidence="1">
    <location>
        <begin position="86"/>
        <end position="110"/>
    </location>
</feature>
<evidence type="ECO:0000256" key="1">
    <source>
        <dbReference type="SAM" id="Phobius"/>
    </source>
</evidence>
<name>A0ABV3U975_9GAMM</name>
<keyword evidence="1" id="KW-1133">Transmembrane helix</keyword>
<keyword evidence="1" id="KW-0472">Membrane</keyword>
<dbReference type="RefSeq" id="WP_368382792.1">
    <property type="nucleotide sequence ID" value="NZ_JBFRYA010000017.1"/>
</dbReference>
<evidence type="ECO:0000313" key="3">
    <source>
        <dbReference type="Proteomes" id="UP001557485"/>
    </source>
</evidence>
<keyword evidence="3" id="KW-1185">Reference proteome</keyword>
<evidence type="ECO:0000313" key="2">
    <source>
        <dbReference type="EMBL" id="MEX1670461.1"/>
    </source>
</evidence>
<protein>
    <recommendedName>
        <fullName evidence="4">MotA/TolQ/ExbB proton channel family protein</fullName>
    </recommendedName>
</protein>
<gene>
    <name evidence="2" type="ORF">AB4876_16185</name>
</gene>
<comment type="caution">
    <text evidence="2">The sequence shown here is derived from an EMBL/GenBank/DDBJ whole genome shotgun (WGS) entry which is preliminary data.</text>
</comment>